<proteinExistence type="predicted"/>
<organism evidence="1 2">
    <name type="scientific">Ilex paraguariensis</name>
    <name type="common">yerba mate</name>
    <dbReference type="NCBI Taxonomy" id="185542"/>
    <lineage>
        <taxon>Eukaryota</taxon>
        <taxon>Viridiplantae</taxon>
        <taxon>Streptophyta</taxon>
        <taxon>Embryophyta</taxon>
        <taxon>Tracheophyta</taxon>
        <taxon>Spermatophyta</taxon>
        <taxon>Magnoliopsida</taxon>
        <taxon>eudicotyledons</taxon>
        <taxon>Gunneridae</taxon>
        <taxon>Pentapetalae</taxon>
        <taxon>asterids</taxon>
        <taxon>campanulids</taxon>
        <taxon>Aquifoliales</taxon>
        <taxon>Aquifoliaceae</taxon>
        <taxon>Ilex</taxon>
    </lineage>
</organism>
<sequence length="151" mass="17316">GALSKSISISWKGEYNRSRFLEICMIGSWKRWLLPSNFSIDLIFVQNREYAMEDTANTMVSVKPFSVELWGEEIRIPLEEHLASKRSFPAFTFVRRAALEDILTIENLGRIRIVLAKSVRLPEISGMVSFPHLGCNLFYLFSCSGSDLFRC</sequence>
<name>A0ABC8TDS6_9AQUA</name>
<accession>A0ABC8TDS6</accession>
<keyword evidence="2" id="KW-1185">Reference proteome</keyword>
<gene>
    <name evidence="1" type="ORF">ILEXP_LOCUS34547</name>
</gene>
<protein>
    <recommendedName>
        <fullName evidence="3">Maturase</fullName>
    </recommendedName>
</protein>
<evidence type="ECO:0000313" key="2">
    <source>
        <dbReference type="Proteomes" id="UP001642360"/>
    </source>
</evidence>
<dbReference type="AlphaFoldDB" id="A0ABC8TDS6"/>
<reference evidence="1 2" key="1">
    <citation type="submission" date="2024-02" db="EMBL/GenBank/DDBJ databases">
        <authorList>
            <person name="Vignale AGUSTIN F."/>
            <person name="Sosa J E."/>
            <person name="Modenutti C."/>
        </authorList>
    </citation>
    <scope>NUCLEOTIDE SEQUENCE [LARGE SCALE GENOMIC DNA]</scope>
</reference>
<dbReference type="Proteomes" id="UP001642360">
    <property type="component" value="Unassembled WGS sequence"/>
</dbReference>
<evidence type="ECO:0000313" key="1">
    <source>
        <dbReference type="EMBL" id="CAK9165373.1"/>
    </source>
</evidence>
<comment type="caution">
    <text evidence="1">The sequence shown here is derived from an EMBL/GenBank/DDBJ whole genome shotgun (WGS) entry which is preliminary data.</text>
</comment>
<feature type="non-terminal residue" evidence="1">
    <location>
        <position position="1"/>
    </location>
</feature>
<dbReference type="EMBL" id="CAUOFW020004390">
    <property type="protein sequence ID" value="CAK9165373.1"/>
    <property type="molecule type" value="Genomic_DNA"/>
</dbReference>
<evidence type="ECO:0008006" key="3">
    <source>
        <dbReference type="Google" id="ProtNLM"/>
    </source>
</evidence>